<dbReference type="GO" id="GO:0006633">
    <property type="term" value="P:fatty acid biosynthetic process"/>
    <property type="evidence" value="ECO:0007669"/>
    <property type="project" value="TreeGrafter"/>
</dbReference>
<feature type="non-terminal residue" evidence="8">
    <location>
        <position position="710"/>
    </location>
</feature>
<dbReference type="PANTHER" id="PTHR22754:SF32">
    <property type="entry name" value="DISCO-INTERACTING PROTEIN 2"/>
    <property type="match status" value="1"/>
</dbReference>
<comment type="caution">
    <text evidence="8">The sequence shown here is derived from an EMBL/GenBank/DDBJ whole genome shotgun (WGS) entry which is preliminary data.</text>
</comment>
<gene>
    <name evidence="8" type="ORF">DY218_27880</name>
</gene>
<organism evidence="8 9">
    <name type="scientific">Streptomyces triticagri</name>
    <dbReference type="NCBI Taxonomy" id="2293568"/>
    <lineage>
        <taxon>Bacteria</taxon>
        <taxon>Bacillati</taxon>
        <taxon>Actinomycetota</taxon>
        <taxon>Actinomycetes</taxon>
        <taxon>Kitasatosporales</taxon>
        <taxon>Streptomycetaceae</taxon>
        <taxon>Streptomyces</taxon>
    </lineage>
</organism>
<evidence type="ECO:0000259" key="7">
    <source>
        <dbReference type="PROSITE" id="PS50075"/>
    </source>
</evidence>
<dbReference type="InterPro" id="IPR036736">
    <property type="entry name" value="ACP-like_sf"/>
</dbReference>
<proteinExistence type="inferred from homology"/>
<keyword evidence="5" id="KW-0276">Fatty acid metabolism</keyword>
<dbReference type="InterPro" id="IPR020806">
    <property type="entry name" value="PKS_PP-bd"/>
</dbReference>
<dbReference type="AlphaFoldDB" id="A0A372LXQ3"/>
<dbReference type="FunFam" id="3.40.50.12780:FF:000013">
    <property type="entry name" value="Long-chain-fatty-acid--AMP ligase FadD32"/>
    <property type="match status" value="1"/>
</dbReference>
<sequence length="710" mass="75679">MSFRPADLVEMLALRAAETPDATAYILVEEDGSERRLSYRELDTRARAVAASMQADGLAGGQSLLLYPPGEEYIVGFFGCLYSGTAAVPVYPPTSPRGLERLLEIVRDAQATTALTDDATLQLVRAMGDQIDGLSGLAWQATDTVPQDAADAWQEFLPGSDALAFLQYTSGSTGAPKGVMLRHGNLIENSRVIATANGSSPDSVGVSWLPPYHDMGLIGGILQPVYSGFPCVLMAPMAFIRQPLRWLDAISRHGGTMSAAPDFAYAECVRRITEEQRAGLDLSSWQHAMVGAEPVRRRTLDDFARVFGPHGFRRTSFHPCYGLAEATLFVTGGKPVPEPSVVSLTEHGVVADDGSLAAEDGVTLIGCGTVQGDDHVVVVDTESLRPVADGEVGEIWVSGPSVAQGYWGRPEQTELTFAAQPAEPDGRSYLRTGDLGFRHAGELYVTGRIKDLIVVRGRNHYPQDIEYTAELSHELLVPNRAAAFGLDDGDGERVALVHEVSRQFREEDTDEVLAAVRSAVSVEHGLALADIALVKMGSLPRTSSGKIRRRATRERFLAGEFKVLAHADGSEPVGGSAAALFADDPTGIGARVAARVGEILGVPVEQVSATQPLVAQGLDSLRAVQLRSALEAEFEASVPLAELMDETSVGRLAELVAQTAGTRRETDTPLVKRSGAAAAENAPASFGQERLCLLDRLGAGSAYHVAGGFR</sequence>
<comment type="similarity">
    <text evidence="1">Belongs to the ATP-dependent AMP-binding enzyme family.</text>
</comment>
<dbReference type="GO" id="GO:0031177">
    <property type="term" value="F:phosphopantetheine binding"/>
    <property type="evidence" value="ECO:0007669"/>
    <property type="project" value="InterPro"/>
</dbReference>
<dbReference type="Gene3D" id="1.10.1200.10">
    <property type="entry name" value="ACP-like"/>
    <property type="match status" value="1"/>
</dbReference>
<keyword evidence="9" id="KW-1185">Reference proteome</keyword>
<dbReference type="InterPro" id="IPR040097">
    <property type="entry name" value="FAAL/FAAC"/>
</dbReference>
<accession>A0A372LXQ3</accession>
<dbReference type="SUPFAM" id="SSF47336">
    <property type="entry name" value="ACP-like"/>
    <property type="match status" value="1"/>
</dbReference>
<dbReference type="InterPro" id="IPR009081">
    <property type="entry name" value="PP-bd_ACP"/>
</dbReference>
<dbReference type="Pfam" id="PF00501">
    <property type="entry name" value="AMP-binding"/>
    <property type="match status" value="1"/>
</dbReference>
<dbReference type="InterPro" id="IPR025110">
    <property type="entry name" value="AMP-bd_C"/>
</dbReference>
<evidence type="ECO:0000256" key="1">
    <source>
        <dbReference type="ARBA" id="ARBA00006432"/>
    </source>
</evidence>
<dbReference type="Gene3D" id="3.30.300.30">
    <property type="match status" value="1"/>
</dbReference>
<keyword evidence="2" id="KW-0596">Phosphopantetheine</keyword>
<dbReference type="InterPro" id="IPR045851">
    <property type="entry name" value="AMP-bd_C_sf"/>
</dbReference>
<dbReference type="EMBL" id="QUAK01000202">
    <property type="protein sequence ID" value="RFU83411.1"/>
    <property type="molecule type" value="Genomic_DNA"/>
</dbReference>
<dbReference type="InterPro" id="IPR020845">
    <property type="entry name" value="AMP-binding_CS"/>
</dbReference>
<evidence type="ECO:0000256" key="4">
    <source>
        <dbReference type="ARBA" id="ARBA00022598"/>
    </source>
</evidence>
<dbReference type="PROSITE" id="PS50075">
    <property type="entry name" value="CARRIER"/>
    <property type="match status" value="1"/>
</dbReference>
<reference evidence="8 9" key="1">
    <citation type="submission" date="2018-08" db="EMBL/GenBank/DDBJ databases">
        <title>Isolation, diversity and antifungal activity of Actinobacteria from wheat.</title>
        <authorList>
            <person name="Han C."/>
        </authorList>
    </citation>
    <scope>NUCLEOTIDE SEQUENCE [LARGE SCALE GENOMIC DNA]</scope>
    <source>
        <strain evidence="8 9">NEAU-YY421</strain>
    </source>
</reference>
<feature type="domain" description="Carrier" evidence="7">
    <location>
        <begin position="583"/>
        <end position="660"/>
    </location>
</feature>
<dbReference type="GO" id="GO:0005886">
    <property type="term" value="C:plasma membrane"/>
    <property type="evidence" value="ECO:0007669"/>
    <property type="project" value="TreeGrafter"/>
</dbReference>
<evidence type="ECO:0000256" key="3">
    <source>
        <dbReference type="ARBA" id="ARBA00022553"/>
    </source>
</evidence>
<dbReference type="Pfam" id="PF00550">
    <property type="entry name" value="PP-binding"/>
    <property type="match status" value="1"/>
</dbReference>
<evidence type="ECO:0000256" key="2">
    <source>
        <dbReference type="ARBA" id="ARBA00022450"/>
    </source>
</evidence>
<dbReference type="SUPFAM" id="SSF56801">
    <property type="entry name" value="Acetyl-CoA synthetase-like"/>
    <property type="match status" value="1"/>
</dbReference>
<protein>
    <submittedName>
        <fullName evidence="8">Non-ribosomal peptide synthetase</fullName>
    </submittedName>
</protein>
<dbReference type="PANTHER" id="PTHR22754">
    <property type="entry name" value="DISCO-INTERACTING PROTEIN 2 DIP2 -RELATED"/>
    <property type="match status" value="1"/>
</dbReference>
<keyword evidence="6" id="KW-0443">Lipid metabolism</keyword>
<dbReference type="GO" id="GO:0016874">
    <property type="term" value="F:ligase activity"/>
    <property type="evidence" value="ECO:0007669"/>
    <property type="project" value="UniProtKB-KW"/>
</dbReference>
<dbReference type="PROSITE" id="PS00455">
    <property type="entry name" value="AMP_BINDING"/>
    <property type="match status" value="1"/>
</dbReference>
<dbReference type="OrthoDB" id="3671040at2"/>
<name>A0A372LXQ3_9ACTN</name>
<keyword evidence="4" id="KW-0436">Ligase</keyword>
<dbReference type="GO" id="GO:0017000">
    <property type="term" value="P:antibiotic biosynthetic process"/>
    <property type="evidence" value="ECO:0007669"/>
    <property type="project" value="UniProtKB-ARBA"/>
</dbReference>
<evidence type="ECO:0000313" key="9">
    <source>
        <dbReference type="Proteomes" id="UP000263094"/>
    </source>
</evidence>
<dbReference type="Pfam" id="PF23024">
    <property type="entry name" value="AMP-dom_DIP2-like"/>
    <property type="match status" value="1"/>
</dbReference>
<dbReference type="InterPro" id="IPR042099">
    <property type="entry name" value="ANL_N_sf"/>
</dbReference>
<evidence type="ECO:0000256" key="6">
    <source>
        <dbReference type="ARBA" id="ARBA00023098"/>
    </source>
</evidence>
<dbReference type="Proteomes" id="UP000263094">
    <property type="component" value="Unassembled WGS sequence"/>
</dbReference>
<dbReference type="Gene3D" id="3.40.50.12780">
    <property type="entry name" value="N-terminal domain of ligase-like"/>
    <property type="match status" value="1"/>
</dbReference>
<dbReference type="GO" id="GO:0070566">
    <property type="term" value="F:adenylyltransferase activity"/>
    <property type="evidence" value="ECO:0007669"/>
    <property type="project" value="TreeGrafter"/>
</dbReference>
<dbReference type="SMART" id="SM00823">
    <property type="entry name" value="PKS_PP"/>
    <property type="match status" value="1"/>
</dbReference>
<dbReference type="InterPro" id="IPR000873">
    <property type="entry name" value="AMP-dep_synth/lig_dom"/>
</dbReference>
<keyword evidence="3" id="KW-0597">Phosphoprotein</keyword>
<evidence type="ECO:0000256" key="5">
    <source>
        <dbReference type="ARBA" id="ARBA00022832"/>
    </source>
</evidence>
<dbReference type="CDD" id="cd05931">
    <property type="entry name" value="FAAL"/>
    <property type="match status" value="1"/>
</dbReference>
<dbReference type="GO" id="GO:0071766">
    <property type="term" value="P:Actinobacterium-type cell wall biogenesis"/>
    <property type="evidence" value="ECO:0007669"/>
    <property type="project" value="UniProtKB-ARBA"/>
</dbReference>
<dbReference type="RefSeq" id="WP_147336182.1">
    <property type="nucleotide sequence ID" value="NZ_QUAK01000202.1"/>
</dbReference>
<evidence type="ECO:0000313" key="8">
    <source>
        <dbReference type="EMBL" id="RFU83411.1"/>
    </source>
</evidence>